<organism evidence="2 3">
    <name type="scientific">Lactobacillus johnsonii</name>
    <dbReference type="NCBI Taxonomy" id="33959"/>
    <lineage>
        <taxon>Bacteria</taxon>
        <taxon>Bacillati</taxon>
        <taxon>Bacillota</taxon>
        <taxon>Bacilli</taxon>
        <taxon>Lactobacillales</taxon>
        <taxon>Lactobacillaceae</taxon>
        <taxon>Lactobacillus</taxon>
    </lineage>
</organism>
<dbReference type="SUPFAM" id="SSF52949">
    <property type="entry name" value="Macro domain-like"/>
    <property type="match status" value="1"/>
</dbReference>
<dbReference type="PANTHER" id="PTHR35596:SF1">
    <property type="entry name" value="MICROBIAL-TYPE PARG CATALYTIC DOMAIN-CONTAINING PROTEIN"/>
    <property type="match status" value="1"/>
</dbReference>
<dbReference type="RefSeq" id="WP_095183074.1">
    <property type="nucleotide sequence ID" value="NZ_NIBD01000050.1"/>
</dbReference>
<evidence type="ECO:0000313" key="3">
    <source>
        <dbReference type="Proteomes" id="UP000216008"/>
    </source>
</evidence>
<dbReference type="PANTHER" id="PTHR35596">
    <property type="entry name" value="DUF2263 DOMAIN-CONTAINING PROTEIN"/>
    <property type="match status" value="1"/>
</dbReference>
<dbReference type="NCBIfam" id="TIGR02452">
    <property type="entry name" value="TIGR02452 family protein"/>
    <property type="match status" value="1"/>
</dbReference>
<comment type="caution">
    <text evidence="2">The sequence shown here is derived from an EMBL/GenBank/DDBJ whole genome shotgun (WGS) entry which is preliminary data.</text>
</comment>
<gene>
    <name evidence="2" type="ORF">A3Q24_08770</name>
</gene>
<dbReference type="Proteomes" id="UP000216008">
    <property type="component" value="Unassembled WGS sequence"/>
</dbReference>
<proteinExistence type="predicted"/>
<dbReference type="AlphaFoldDB" id="A0A267M435"/>
<dbReference type="EMBL" id="NIBD01000050">
    <property type="protein sequence ID" value="PAB54162.1"/>
    <property type="molecule type" value="Genomic_DNA"/>
</dbReference>
<dbReference type="InterPro" id="IPR012664">
    <property type="entry name" value="CHP02452"/>
</dbReference>
<dbReference type="InterPro" id="IPR043472">
    <property type="entry name" value="Macro_dom-like"/>
</dbReference>
<evidence type="ECO:0000313" key="2">
    <source>
        <dbReference type="EMBL" id="PAB54162.1"/>
    </source>
</evidence>
<feature type="domain" description="Microbial-type PARG catalytic" evidence="1">
    <location>
        <begin position="23"/>
        <end position="142"/>
    </location>
</feature>
<reference evidence="2 3" key="1">
    <citation type="submission" date="2017-05" db="EMBL/GenBank/DDBJ databases">
        <title>Lactobacillus johnsonii from commercial turkeys.</title>
        <authorList>
            <person name="Johnson T.J."/>
            <person name="Youmans B."/>
        </authorList>
    </citation>
    <scope>NUCLEOTIDE SEQUENCE [LARGE SCALE GENOMIC DNA]</scope>
    <source>
        <strain evidence="2 3">UMNLJ114</strain>
    </source>
</reference>
<name>A0A267M435_LACJH</name>
<dbReference type="InterPro" id="IPR019261">
    <property type="entry name" value="PARG_cat_microbial"/>
</dbReference>
<dbReference type="Pfam" id="PF10021">
    <property type="entry name" value="PARG_cat_microb"/>
    <property type="match status" value="1"/>
</dbReference>
<protein>
    <submittedName>
        <fullName evidence="2">TIGR02452 family protein</fullName>
    </submittedName>
</protein>
<accession>A0A267M435</accession>
<evidence type="ECO:0000259" key="1">
    <source>
        <dbReference type="Pfam" id="PF10021"/>
    </source>
</evidence>
<sequence>MGIVEQHIKMAKKHNKIIGKKYKTEIKHSAIQSKIFTNASEVKYTGNNYPILSFKNIDSAHAGISLKEKDSNLKVTILNFANYTIPGGGYLHGALAQEEVLCHQSDLYQVLTKFSQYYSWNQMNLNQNLYEHRALYTPNIVFTNLDGSFVNTLDVITCAAPCYTIAKHTNISYKKACIVLKKRMEFVKNIAEYERVDKLILGAWGAGAFGFRGIEVAKMWHDVWRTPSPIKEIQFAVIDHLGFQNAQIFKSEFSK</sequence>
<dbReference type="Gene3D" id="3.40.220.10">
    <property type="entry name" value="Leucine Aminopeptidase, subunit E, domain 1"/>
    <property type="match status" value="1"/>
</dbReference>